<name>A0A0N4ZDR7_PARTI</name>
<evidence type="ECO:0000256" key="1">
    <source>
        <dbReference type="SAM" id="SignalP"/>
    </source>
</evidence>
<evidence type="ECO:0000313" key="2">
    <source>
        <dbReference type="Proteomes" id="UP000038045"/>
    </source>
</evidence>
<dbReference type="AlphaFoldDB" id="A0A0N4ZDR7"/>
<evidence type="ECO:0000313" key="3">
    <source>
        <dbReference type="WBParaSite" id="PTRK_0000572533.1"/>
    </source>
</evidence>
<dbReference type="WBParaSite" id="PTRK_0000572533.1">
    <property type="protein sequence ID" value="PTRK_0000572533.1"/>
    <property type="gene ID" value="PTRK_0000572533"/>
</dbReference>
<keyword evidence="2" id="KW-1185">Reference proteome</keyword>
<feature type="chain" id="PRO_5005891721" evidence="1">
    <location>
        <begin position="18"/>
        <end position="85"/>
    </location>
</feature>
<dbReference type="Proteomes" id="UP000038045">
    <property type="component" value="Unplaced"/>
</dbReference>
<sequence>MKLLLILFLSTFAIASAYFILPKYPPISYNEYVTEKLLKSINNLNSKKQNYLPVNYYEDLSSFNDDRFDNEIINSKKRFELFSHM</sequence>
<protein>
    <submittedName>
        <fullName evidence="3">Neuropeptide</fullName>
    </submittedName>
</protein>
<accession>A0A0N4ZDR7</accession>
<keyword evidence="1" id="KW-0732">Signal</keyword>
<feature type="signal peptide" evidence="1">
    <location>
        <begin position="1"/>
        <end position="17"/>
    </location>
</feature>
<reference evidence="3" key="1">
    <citation type="submission" date="2017-02" db="UniProtKB">
        <authorList>
            <consortium name="WormBaseParasite"/>
        </authorList>
    </citation>
    <scope>IDENTIFICATION</scope>
</reference>
<organism evidence="2 3">
    <name type="scientific">Parastrongyloides trichosuri</name>
    <name type="common">Possum-specific nematode worm</name>
    <dbReference type="NCBI Taxonomy" id="131310"/>
    <lineage>
        <taxon>Eukaryota</taxon>
        <taxon>Metazoa</taxon>
        <taxon>Ecdysozoa</taxon>
        <taxon>Nematoda</taxon>
        <taxon>Chromadorea</taxon>
        <taxon>Rhabditida</taxon>
        <taxon>Tylenchina</taxon>
        <taxon>Panagrolaimomorpha</taxon>
        <taxon>Strongyloidoidea</taxon>
        <taxon>Strongyloididae</taxon>
        <taxon>Parastrongyloides</taxon>
    </lineage>
</organism>
<proteinExistence type="predicted"/>